<keyword evidence="1" id="KW-0808">Transferase</keyword>
<accession>A0A150FWV6</accession>
<dbReference type="InterPro" id="IPR058240">
    <property type="entry name" value="rSAM_sf"/>
</dbReference>
<dbReference type="GO" id="GO:0035598">
    <property type="term" value="F:tRNA (N(6)-L-threonylcarbamoyladenosine(37)-C(2))-methylthiotransferase activity"/>
    <property type="evidence" value="ECO:0007669"/>
    <property type="project" value="TreeGrafter"/>
</dbReference>
<dbReference type="Gene3D" id="3.30.750.200">
    <property type="match status" value="1"/>
</dbReference>
<evidence type="ECO:0008006" key="4">
    <source>
        <dbReference type="Google" id="ProtNLM"/>
    </source>
</evidence>
<dbReference type="Proteomes" id="UP000075714">
    <property type="component" value="Unassembled WGS sequence"/>
</dbReference>
<gene>
    <name evidence="2" type="ORF">GPECTOR_204g386</name>
</gene>
<proteinExistence type="predicted"/>
<dbReference type="SUPFAM" id="SSF102114">
    <property type="entry name" value="Radical SAM enzymes"/>
    <property type="match status" value="1"/>
</dbReference>
<name>A0A150FWV6_GONPE</name>
<comment type="caution">
    <text evidence="2">The sequence shown here is derived from an EMBL/GenBank/DDBJ whole genome shotgun (WGS) entry which is preliminary data.</text>
</comment>
<dbReference type="AlphaFoldDB" id="A0A150FWV6"/>
<dbReference type="PANTHER" id="PTHR11918:SF45">
    <property type="entry name" value="THREONYLCARBAMOYLADENOSINE TRNA METHYLTHIOTRANSFERASE"/>
    <property type="match status" value="1"/>
</dbReference>
<dbReference type="OrthoDB" id="1730074at2759"/>
<dbReference type="STRING" id="33097.A0A150FWV6"/>
<dbReference type="EMBL" id="LSYV01000203">
    <property type="protein sequence ID" value="KXZ42104.1"/>
    <property type="molecule type" value="Genomic_DNA"/>
</dbReference>
<reference evidence="3" key="1">
    <citation type="journal article" date="2016" name="Nat. Commun.">
        <title>The Gonium pectorale genome demonstrates co-option of cell cycle regulation during the evolution of multicellularity.</title>
        <authorList>
            <person name="Hanschen E.R."/>
            <person name="Marriage T.N."/>
            <person name="Ferris P.J."/>
            <person name="Hamaji T."/>
            <person name="Toyoda A."/>
            <person name="Fujiyama A."/>
            <person name="Neme R."/>
            <person name="Noguchi H."/>
            <person name="Minakuchi Y."/>
            <person name="Suzuki M."/>
            <person name="Kawai-Toyooka H."/>
            <person name="Smith D.R."/>
            <person name="Sparks H."/>
            <person name="Anderson J."/>
            <person name="Bakaric R."/>
            <person name="Luria V."/>
            <person name="Karger A."/>
            <person name="Kirschner M.W."/>
            <person name="Durand P.M."/>
            <person name="Michod R.E."/>
            <person name="Nozaki H."/>
            <person name="Olson B.J."/>
        </authorList>
    </citation>
    <scope>NUCLEOTIDE SEQUENCE [LARGE SCALE GENOMIC DNA]</scope>
    <source>
        <strain evidence="3">NIES-2863</strain>
    </source>
</reference>
<evidence type="ECO:0000313" key="2">
    <source>
        <dbReference type="EMBL" id="KXZ42104.1"/>
    </source>
</evidence>
<dbReference type="PANTHER" id="PTHR11918">
    <property type="entry name" value="RADICAL SAM PROTEINS"/>
    <property type="match status" value="1"/>
</dbReference>
<evidence type="ECO:0000256" key="1">
    <source>
        <dbReference type="ARBA" id="ARBA00022679"/>
    </source>
</evidence>
<dbReference type="GO" id="GO:0005783">
    <property type="term" value="C:endoplasmic reticulum"/>
    <property type="evidence" value="ECO:0007669"/>
    <property type="project" value="TreeGrafter"/>
</dbReference>
<protein>
    <recommendedName>
        <fullName evidence="4">Radical SAM core domain-containing protein</fullName>
    </recommendedName>
</protein>
<keyword evidence="3" id="KW-1185">Reference proteome</keyword>
<evidence type="ECO:0000313" key="3">
    <source>
        <dbReference type="Proteomes" id="UP000075714"/>
    </source>
</evidence>
<organism evidence="2 3">
    <name type="scientific">Gonium pectorale</name>
    <name type="common">Green alga</name>
    <dbReference type="NCBI Taxonomy" id="33097"/>
    <lineage>
        <taxon>Eukaryota</taxon>
        <taxon>Viridiplantae</taxon>
        <taxon>Chlorophyta</taxon>
        <taxon>core chlorophytes</taxon>
        <taxon>Chlorophyceae</taxon>
        <taxon>CS clade</taxon>
        <taxon>Chlamydomonadales</taxon>
        <taxon>Volvocaceae</taxon>
        <taxon>Gonium</taxon>
    </lineage>
</organism>
<sequence>MKREYTVAEFRRVCDTLLAAVPDMALATDVIAAFPGERPEDHAATLELLEAYRFPHTHISQFYPR</sequence>